<sequence>MSKPSAFPSLVTCLFGPSRREQPENRANPLVCSTAQGGYSTLKAPTQSEANNGKRPVARATSHQPQLNAWAGDARSMLTSARL</sequence>
<accession>A0AAX2HCS8</accession>
<reference evidence="2 3" key="1">
    <citation type="submission" date="2017-08" db="EMBL/GenBank/DDBJ databases">
        <authorList>
            <person name="Chaillou S."/>
        </authorList>
    </citation>
    <scope>NUCLEOTIDE SEQUENCE [LARGE SCALE GENOMIC DNA]</scope>
    <source>
        <strain evidence="2 3">MFPA15A1205</strain>
    </source>
</reference>
<dbReference type="EMBL" id="OBKZ01000049">
    <property type="protein sequence ID" value="SOB54731.1"/>
    <property type="molecule type" value="Genomic_DNA"/>
</dbReference>
<organism evidence="2 3">
    <name type="scientific">Pseudomonas lundensis</name>
    <dbReference type="NCBI Taxonomy" id="86185"/>
    <lineage>
        <taxon>Bacteria</taxon>
        <taxon>Pseudomonadati</taxon>
        <taxon>Pseudomonadota</taxon>
        <taxon>Gammaproteobacteria</taxon>
        <taxon>Pseudomonadales</taxon>
        <taxon>Pseudomonadaceae</taxon>
        <taxon>Pseudomonas</taxon>
    </lineage>
</organism>
<proteinExistence type="predicted"/>
<evidence type="ECO:0000256" key="1">
    <source>
        <dbReference type="SAM" id="MobiDB-lite"/>
    </source>
</evidence>
<feature type="region of interest" description="Disordered" evidence="1">
    <location>
        <begin position="41"/>
        <end position="65"/>
    </location>
</feature>
<name>A0AAX2HCS8_9PSED</name>
<comment type="caution">
    <text evidence="2">The sequence shown here is derived from an EMBL/GenBank/DDBJ whole genome shotgun (WGS) entry which is preliminary data.</text>
</comment>
<feature type="compositionally biased region" description="Polar residues" evidence="1">
    <location>
        <begin position="41"/>
        <end position="51"/>
    </location>
</feature>
<evidence type="ECO:0000313" key="3">
    <source>
        <dbReference type="Proteomes" id="UP000219564"/>
    </source>
</evidence>
<protein>
    <submittedName>
        <fullName evidence="2">Uncharacterized protein</fullName>
    </submittedName>
</protein>
<dbReference type="Proteomes" id="UP000219564">
    <property type="component" value="Unassembled WGS sequence"/>
</dbReference>
<gene>
    <name evidence="2" type="ORF">PLUA15_530157</name>
</gene>
<evidence type="ECO:0000313" key="2">
    <source>
        <dbReference type="EMBL" id="SOB54731.1"/>
    </source>
</evidence>
<dbReference type="AlphaFoldDB" id="A0AAX2HCS8"/>